<dbReference type="Gene3D" id="3.40.50.300">
    <property type="entry name" value="P-loop containing nucleotide triphosphate hydrolases"/>
    <property type="match status" value="1"/>
</dbReference>
<evidence type="ECO:0000313" key="26">
    <source>
        <dbReference type="EMBL" id="UAT87937.1"/>
    </source>
</evidence>
<keyword evidence="13" id="KW-0378">Hydrolase</keyword>
<evidence type="ECO:0000256" key="14">
    <source>
        <dbReference type="ARBA" id="ARBA00022807"/>
    </source>
</evidence>
<comment type="subcellular location">
    <subcellularLocation>
        <location evidence="4">Host endoplasmic reticulum lumen</location>
    </subcellularLocation>
    <subcellularLocation>
        <location evidence="5">Host endoplasmic reticulum membrane</location>
        <topology evidence="5">Single-pass membrane protein</topology>
    </subcellularLocation>
</comment>
<evidence type="ECO:0000256" key="4">
    <source>
        <dbReference type="ARBA" id="ARBA00004149"/>
    </source>
</evidence>
<sequence length="2086" mass="233809">MCLDFSFSLMKIEGEHVLPYGYLVRQRMCRALLAKPVSFAATFLAQGASLSPMAVASAMIDGALMLSTSDFGFETPAGVSLTWGDAARVVRAHRRAYGPVERRMFNKCCTAYLAKCAEKKERLHQMRAEYIVRFNRAMAKKISGFFERPPKPSANVLRQREVWAQKFTHLAHDLQRKKALKRQRQQSVVEFQTPEVTPLKTCQVSWTTEGPVPRDGTLGALSHPAACYERAVKFVAEFSQATHELFPQMSFSGDWKHVPGLLVQYRLALAFEQAYKVMPTSSLVEDTLFALREGGGMVAFNRAYATAQQVVDIFAGNSSTNAHGFTDYMRKCGNYVKSTLCSTVEAIGESFFAPLVRQMKRLFYDCLGQYLPHIVEVKEQIENFWRHAVKWVQNICGALDCTLKVLQGSAVIACAIVFIGGITYFVESLLQSLGVISATANGTLLGLFLGSVIMWFCGFRVGVTGPMLEMRAAMIRMAQALFQKPRDSMNASLTAHSIGSVFGVPCAVVEALGTGLVRTSADFLHYGSRWGAAVDNIRKGVVTMRQFLGGLLEHITFLYDKVTGKQAAFFRELTSLVYVDVEKWVKDCQEFLLTAEILPEGDRVVMDTTLELLEKGNTIQRVLCEHTPATRGVSFNYGQLVAGLIRRLNDVYKIAQKCGRKALYRKVPFWVYFYGEAGCGKTLFSQTFVNALTAHLGTTSDNVYSKNSRDQYWSKYRQQRVVIVDDLSATEGQPSLESEFIQLVSVTPYALNMAAVDEKGAEFNSDVIVTTSNVFTAPTMAKITDKAAYNRRRHAVVQVQRKPDSKYDPAQPCASSQARLVERQDQAPLSEWVSMEEMSAILLDKQVQHERDQQAEYLYWKRSAGNTHDVFDAIKMNLDRDAFVFSYDSSLLPPSLGSDPRQRYIVVDENIIEFSPATMAGEIKKIPPPKEGEAKVDWGSLEKHGDTWYPDLAAMLQGWQCNGIARQFVAQLLQGPTHVDSIKSLNVEASASHKEFFGTMGLVERAILRLMQKRIDALRKDPVHVQCNDFQMRGIASYFKEGYDYVAENSGKIFLVFAALILVFFFASTCINLVKAIFIGGGAISAGAAVERLHTHSTIPSSSMADSYSSRNMRRVYRPSSLTLHSSGGVQDVKDKEYALHALVRLTLSDGRIISAMRFKSRSIALTYHQALTIAPGSLVSIAYTNNQGVSQTPISHYWEPSEDHLLRFSDTEICVYKHPQLSALPAAMQGLFVKDVELLPRMLNFNGCVVKMAGESAQFVGEVKNANEPILHMFGGIISLNTTALTIDNYQWGGDYSKMIPKSWTGNYPSFKEDCGAILVAKLQDGYKIVGMHVAGTRCADGSFVSSAALLPAWNCMADAHSGPSTLQLEAGRDTPGVKKVGWIAAKDIPRAPRKTQYQWVDKEYRVPTDEPIKEPAILSGDDPRLSMDHKGYDPLRNATNKCEQPMLEMDSQILHEVATEMVERWYDCNPQLSNLSDFEMINGNDEEQFVDAVVHNTSEGYPYVLERQPGDKGKERYLEQVPDAPEGHKRLKEGTSVHRDFLALQKSIYCEVPQLWCMEIPKDERLPRRKIDNPKTRTFTVLPMPYNLLLRKYTGRFMAFLQGNRHRLASAVGVNPYSAEWTRLYDRLAAKSPMALNGDYASFDGLMNFQMYDIIARMINRCYRDDDHATARYNLIVAMCGRFSICGSQVYELVAGMPSGCAMTVIINSIFNEILIRYVWKRSISGIPRNQFHLHVALVVYGDDNLIAVKPEFYSGTLSGYDEKGMPLTINQFDGPTIQKELAALKVKITDGSDKLAAEFHQKPLGSLDFLKRGFKRMGDGRVLAPLDKSAIFSSLHVVVPEQGSTIMAVWKNAAVALRELYLHQDEQLFHYVRNFYLEKGEMWAQLPTWRECRDFHQHQYSGWQPWAPHKFIEIPLPSTNLQFMKNQGGKTTMCIVADQVCVVGEGWKNPDPSMYFVVDLVHKSTRDEHTLCVSPVCGEGAGRLPTEAWVASVRSPKNGWFTTVSSLRKQGKIICFRDMAPYITGWAVALSFCIGNGMNIKDILPMYKLSGGQHPGMVENYFKNKVYIELSTTIDPWTRRSKG</sequence>
<dbReference type="GO" id="GO:0005524">
    <property type="term" value="F:ATP binding"/>
    <property type="evidence" value="ECO:0007669"/>
    <property type="project" value="UniProtKB-KW"/>
</dbReference>
<keyword evidence="7" id="KW-0696">RNA-directed RNA polymerase</keyword>
<dbReference type="SUPFAM" id="SSF52540">
    <property type="entry name" value="P-loop containing nucleoside triphosphate hydrolases"/>
    <property type="match status" value="1"/>
</dbReference>
<feature type="domain" description="Peptidase C3" evidence="25">
    <location>
        <begin position="1128"/>
        <end position="1358"/>
    </location>
</feature>
<dbReference type="GO" id="GO:0044166">
    <property type="term" value="C:host cell endoplasmic reticulum lumen"/>
    <property type="evidence" value="ECO:0007669"/>
    <property type="project" value="UniProtKB-SubCell"/>
</dbReference>
<keyword evidence="16" id="KW-0693">Viral RNA replication</keyword>
<evidence type="ECO:0000256" key="1">
    <source>
        <dbReference type="ARBA" id="ARBA00002583"/>
    </source>
</evidence>
<keyword evidence="17 22" id="KW-1133">Transmembrane helix</keyword>
<evidence type="ECO:0000256" key="11">
    <source>
        <dbReference type="ARBA" id="ARBA00022695"/>
    </source>
</evidence>
<evidence type="ECO:0000256" key="3">
    <source>
        <dbReference type="ARBA" id="ARBA00003682"/>
    </source>
</evidence>
<reference evidence="26 27" key="1">
    <citation type="journal article" date="2021" name="Virus Res.">
        <title>Genome sequence and geographic distribution of a new nepovirus infecting Stenotaphrum secundatum in Australia.</title>
        <authorList>
            <person name="Tran N.T."/>
            <person name="Teo A.C."/>
            <person name="Crew K.S."/>
            <person name="Campbell P.R."/>
            <person name="Thomas J.E."/>
            <person name="Geering A.D.W."/>
        </authorList>
    </citation>
    <scope>NUCLEOTIDE SEQUENCE [LARGE SCALE GENOMIC DNA]</scope>
    <source>
        <strain evidence="26">5664</strain>
    </source>
</reference>
<evidence type="ECO:0000256" key="17">
    <source>
        <dbReference type="ARBA" id="ARBA00022989"/>
    </source>
</evidence>
<dbReference type="Pfam" id="PF00910">
    <property type="entry name" value="RNA_helicase"/>
    <property type="match status" value="1"/>
</dbReference>
<feature type="transmembrane region" description="Helical" evidence="22">
    <location>
        <begin position="433"/>
        <end position="456"/>
    </location>
</feature>
<dbReference type="InterPro" id="IPR007094">
    <property type="entry name" value="RNA-dir_pol_PSvirus"/>
</dbReference>
<keyword evidence="10 22" id="KW-0812">Transmembrane</keyword>
<evidence type="ECO:0000256" key="22">
    <source>
        <dbReference type="SAM" id="Phobius"/>
    </source>
</evidence>
<dbReference type="SUPFAM" id="SSF56672">
    <property type="entry name" value="DNA/RNA polymerases"/>
    <property type="match status" value="1"/>
</dbReference>
<comment type="function">
    <text evidence="1">Plays a role in RNA replication. It is covalently linked to the 5'terminus of both viral single-stranded RNA1 and RNA2 molecules.</text>
</comment>
<dbReference type="GO" id="GO:0006508">
    <property type="term" value="P:proteolysis"/>
    <property type="evidence" value="ECO:0007669"/>
    <property type="project" value="UniProtKB-KW"/>
</dbReference>
<dbReference type="GO" id="GO:0003723">
    <property type="term" value="F:RNA binding"/>
    <property type="evidence" value="ECO:0007669"/>
    <property type="project" value="InterPro"/>
</dbReference>
<dbReference type="GO" id="GO:0004197">
    <property type="term" value="F:cysteine-type endopeptidase activity"/>
    <property type="evidence" value="ECO:0007669"/>
    <property type="project" value="InterPro"/>
</dbReference>
<dbReference type="InterPro" id="IPR043128">
    <property type="entry name" value="Rev_trsase/Diguanyl_cyclase"/>
</dbReference>
<keyword evidence="9" id="KW-0808">Transferase</keyword>
<keyword evidence="18" id="KW-1038">Host endoplasmic reticulum</keyword>
<evidence type="ECO:0000256" key="7">
    <source>
        <dbReference type="ARBA" id="ARBA00022484"/>
    </source>
</evidence>
<dbReference type="InterPro" id="IPR027417">
    <property type="entry name" value="P-loop_NTPase"/>
</dbReference>
<dbReference type="RefSeq" id="YP_010840838.1">
    <property type="nucleotide sequence ID" value="NC_079060.1"/>
</dbReference>
<dbReference type="GO" id="GO:0006351">
    <property type="term" value="P:DNA-templated transcription"/>
    <property type="evidence" value="ECO:0007669"/>
    <property type="project" value="InterPro"/>
</dbReference>
<evidence type="ECO:0000256" key="2">
    <source>
        <dbReference type="ARBA" id="ARBA00003602"/>
    </source>
</evidence>
<evidence type="ECO:0000256" key="21">
    <source>
        <dbReference type="ARBA" id="ARBA00045667"/>
    </source>
</evidence>
<accession>A0AAX2ZAC9</accession>
<dbReference type="InterPro" id="IPR043502">
    <property type="entry name" value="DNA/RNA_pol_sf"/>
</dbReference>
<protein>
    <recommendedName>
        <fullName evidence="6">RNA1 polyprotein</fullName>
    </recommendedName>
    <alternativeName>
        <fullName evidence="20">Genome polyprotein B</fullName>
    </alternativeName>
    <alternativeName>
        <fullName evidence="19">P1</fullName>
    </alternativeName>
</protein>
<feature type="domain" description="SF3 helicase" evidence="24">
    <location>
        <begin position="645"/>
        <end position="814"/>
    </location>
</feature>
<dbReference type="GO" id="GO:0003968">
    <property type="term" value="F:RNA-directed RNA polymerase activity"/>
    <property type="evidence" value="ECO:0007669"/>
    <property type="project" value="UniProtKB-KW"/>
</dbReference>
<dbReference type="PROSITE" id="PS51218">
    <property type="entry name" value="SF3_HELICASE_2"/>
    <property type="match status" value="1"/>
</dbReference>
<comment type="function">
    <text evidence="2">Thiol protease that cleaves the RNA1 and RNA2 polyproteins.</text>
</comment>
<dbReference type="EMBL" id="MZ325761">
    <property type="protein sequence ID" value="UAT87937.1"/>
    <property type="molecule type" value="Genomic_RNA"/>
</dbReference>
<evidence type="ECO:0000259" key="24">
    <source>
        <dbReference type="PROSITE" id="PS51218"/>
    </source>
</evidence>
<keyword evidence="27" id="KW-1185">Reference proteome</keyword>
<evidence type="ECO:0000256" key="18">
    <source>
        <dbReference type="ARBA" id="ARBA00023184"/>
    </source>
</evidence>
<evidence type="ECO:0000256" key="5">
    <source>
        <dbReference type="ARBA" id="ARBA00004517"/>
    </source>
</evidence>
<dbReference type="PROSITE" id="PS51874">
    <property type="entry name" value="PCV_3C_PRO"/>
    <property type="match status" value="1"/>
</dbReference>
<evidence type="ECO:0000256" key="13">
    <source>
        <dbReference type="ARBA" id="ARBA00022801"/>
    </source>
</evidence>
<dbReference type="InterPro" id="IPR001205">
    <property type="entry name" value="RNA-dir_pol_C"/>
</dbReference>
<feature type="domain" description="RdRp catalytic" evidence="23">
    <location>
        <begin position="1635"/>
        <end position="1759"/>
    </location>
</feature>
<dbReference type="GO" id="GO:0044167">
    <property type="term" value="C:host cell endoplasmic reticulum membrane"/>
    <property type="evidence" value="ECO:0007669"/>
    <property type="project" value="UniProtKB-SubCell"/>
</dbReference>
<evidence type="ECO:0000256" key="9">
    <source>
        <dbReference type="ARBA" id="ARBA00022679"/>
    </source>
</evidence>
<dbReference type="InterPro" id="IPR044067">
    <property type="entry name" value="PCV_3C_PRO"/>
</dbReference>
<dbReference type="InterPro" id="IPR014759">
    <property type="entry name" value="Helicase_SF3_ssRNA_vir"/>
</dbReference>
<keyword evidence="14" id="KW-0788">Thiol protease</keyword>
<proteinExistence type="predicted"/>
<name>A0AAX2ZAC9_9SECO</name>
<keyword evidence="22" id="KW-0472">Membrane</keyword>
<keyword evidence="8" id="KW-0645">Protease</keyword>
<dbReference type="PROSITE" id="PS50507">
    <property type="entry name" value="RDRP_SSRNA_POS"/>
    <property type="match status" value="1"/>
</dbReference>
<evidence type="ECO:0000256" key="16">
    <source>
        <dbReference type="ARBA" id="ARBA00022953"/>
    </source>
</evidence>
<dbReference type="KEGG" id="vg:80554509"/>
<evidence type="ECO:0000259" key="25">
    <source>
        <dbReference type="PROSITE" id="PS51874"/>
    </source>
</evidence>
<dbReference type="SUPFAM" id="SSF50494">
    <property type="entry name" value="Trypsin-like serine proteases"/>
    <property type="match status" value="1"/>
</dbReference>
<dbReference type="Pfam" id="PF00680">
    <property type="entry name" value="RdRP_1"/>
    <property type="match status" value="1"/>
</dbReference>
<dbReference type="InterPro" id="IPR000605">
    <property type="entry name" value="Helicase_SF3_ssDNA/RNA_vir"/>
</dbReference>
<dbReference type="GO" id="GO:0003724">
    <property type="term" value="F:RNA helicase activity"/>
    <property type="evidence" value="ECO:0007669"/>
    <property type="project" value="InterPro"/>
</dbReference>
<evidence type="ECO:0000256" key="19">
    <source>
        <dbReference type="ARBA" id="ARBA00031919"/>
    </source>
</evidence>
<dbReference type="InterPro" id="IPR009003">
    <property type="entry name" value="Peptidase_S1_PA"/>
</dbReference>
<keyword evidence="15" id="KW-0067">ATP-binding</keyword>
<dbReference type="Gene3D" id="3.30.70.270">
    <property type="match status" value="1"/>
</dbReference>
<dbReference type="GO" id="GO:0039694">
    <property type="term" value="P:viral RNA genome replication"/>
    <property type="evidence" value="ECO:0007669"/>
    <property type="project" value="InterPro"/>
</dbReference>
<feature type="transmembrane region" description="Helical" evidence="22">
    <location>
        <begin position="405"/>
        <end position="426"/>
    </location>
</feature>
<evidence type="ECO:0000256" key="20">
    <source>
        <dbReference type="ARBA" id="ARBA00032135"/>
    </source>
</evidence>
<evidence type="ECO:0000256" key="15">
    <source>
        <dbReference type="ARBA" id="ARBA00022840"/>
    </source>
</evidence>
<dbReference type="GeneID" id="80554509"/>
<evidence type="ECO:0000256" key="12">
    <source>
        <dbReference type="ARBA" id="ARBA00022741"/>
    </source>
</evidence>
<keyword evidence="11" id="KW-0548">Nucleotidyltransferase</keyword>
<comment type="function">
    <text evidence="21">Down-regulates the RNA1 polyprotein processing and enhances trans-cleavage of RNA2 polyproteins. The protease cofactor and the putative helicase seem to target the replication complexes to ER membranes. Their physical association causes the membrane rearrangement of host ER that may result in formation of the small membranous vesicles that are the site of viral RNA synthesis.</text>
</comment>
<evidence type="ECO:0000259" key="23">
    <source>
        <dbReference type="PROSITE" id="PS50507"/>
    </source>
</evidence>
<keyword evidence="12" id="KW-0547">Nucleotide-binding</keyword>
<evidence type="ECO:0000256" key="8">
    <source>
        <dbReference type="ARBA" id="ARBA00022670"/>
    </source>
</evidence>
<evidence type="ECO:0000256" key="10">
    <source>
        <dbReference type="ARBA" id="ARBA00022692"/>
    </source>
</evidence>
<evidence type="ECO:0000256" key="6">
    <source>
        <dbReference type="ARBA" id="ARBA00020936"/>
    </source>
</evidence>
<evidence type="ECO:0000313" key="27">
    <source>
        <dbReference type="Proteomes" id="UP001156723"/>
    </source>
</evidence>
<dbReference type="Proteomes" id="UP001156723">
    <property type="component" value="Genome"/>
</dbReference>
<comment type="function">
    <text evidence="3">Replicates the viral genome.</text>
</comment>
<organism evidence="26 27">
    <name type="scientific">Stenotaphrum nepovirus</name>
    <dbReference type="NCBI Taxonomy" id="2875798"/>
    <lineage>
        <taxon>Viruses</taxon>
        <taxon>Riboviria</taxon>
        <taxon>Orthornavirae</taxon>
        <taxon>Pisuviricota</taxon>
        <taxon>Pisoniviricetes</taxon>
        <taxon>Picornavirales</taxon>
        <taxon>Secoviridae</taxon>
        <taxon>Comovirinae</taxon>
        <taxon>Nepovirus</taxon>
        <taxon>Nepovirus stenotaphri</taxon>
    </lineage>
</organism>